<dbReference type="Proteomes" id="UP000284841">
    <property type="component" value="Unassembled WGS sequence"/>
</dbReference>
<feature type="short sequence motif" description="GXGXXG" evidence="4">
    <location>
        <begin position="9"/>
        <end position="14"/>
    </location>
</feature>
<feature type="short sequence motif" description="GXSXG" evidence="4">
    <location>
        <begin position="36"/>
        <end position="40"/>
    </location>
</feature>
<dbReference type="PANTHER" id="PTHR14226:SF25">
    <property type="entry name" value="PHOSPHOESTERASE"/>
    <property type="match status" value="1"/>
</dbReference>
<dbReference type="Pfam" id="PF19890">
    <property type="entry name" value="DUF6363"/>
    <property type="match status" value="1"/>
</dbReference>
<proteinExistence type="predicted"/>
<keyword evidence="1 4" id="KW-0378">Hydrolase</keyword>
<dbReference type="EMBL" id="QRMS01000004">
    <property type="protein sequence ID" value="RHJ85996.1"/>
    <property type="molecule type" value="Genomic_DNA"/>
</dbReference>
<dbReference type="AlphaFoldDB" id="A0A415DYS8"/>
<reference evidence="6 7" key="1">
    <citation type="submission" date="2018-08" db="EMBL/GenBank/DDBJ databases">
        <title>A genome reference for cultivated species of the human gut microbiota.</title>
        <authorList>
            <person name="Zou Y."/>
            <person name="Xue W."/>
            <person name="Luo G."/>
        </authorList>
    </citation>
    <scope>NUCLEOTIDE SEQUENCE [LARGE SCALE GENOMIC DNA]</scope>
    <source>
        <strain evidence="6 7">AM07-24</strain>
    </source>
</reference>
<dbReference type="InterPro" id="IPR045943">
    <property type="entry name" value="DUF6363"/>
</dbReference>
<name>A0A415DYS8_9FIRM</name>
<dbReference type="OrthoDB" id="9802424at2"/>
<dbReference type="PANTHER" id="PTHR14226">
    <property type="entry name" value="NEUROPATHY TARGET ESTERASE/SWISS CHEESE D.MELANOGASTER"/>
    <property type="match status" value="1"/>
</dbReference>
<feature type="active site" description="Proton acceptor" evidence="4">
    <location>
        <position position="158"/>
    </location>
</feature>
<sequence length="281" mass="31312">MSNALILEGGGMRGIFAAGVIDYLLDQEIRFDNVIGVSAGACHGCSFVCRQRGRAYATATDYLDDKEYCSMRSLRKTGDLFGADFLYYKIPKELYPIDNEAFLKSGTKFQAVVTNCETGKPEYPIIKDMFEDIEYVRASSSLPLLANMVEIDGKLYMDGGISDSIPLKQSIRQGNEKNVVVLTRPRDYRKKNSRAAVAAALKYRKYPKMAAALRSRTKTYNETLDFIAAEEAAGRAFVIAPMGPLSIGRTERDRNKLRAAYQEGYFVAEGLAEKMNAFLTE</sequence>
<dbReference type="GO" id="GO:0016042">
    <property type="term" value="P:lipid catabolic process"/>
    <property type="evidence" value="ECO:0007669"/>
    <property type="project" value="UniProtKB-UniRule"/>
</dbReference>
<organism evidence="6 7">
    <name type="scientific">Emergencia timonensis</name>
    <dbReference type="NCBI Taxonomy" id="1776384"/>
    <lineage>
        <taxon>Bacteria</taxon>
        <taxon>Bacillati</taxon>
        <taxon>Bacillota</taxon>
        <taxon>Clostridia</taxon>
        <taxon>Peptostreptococcales</taxon>
        <taxon>Anaerovoracaceae</taxon>
        <taxon>Emergencia</taxon>
    </lineage>
</organism>
<feature type="active site" description="Nucleophile" evidence="4">
    <location>
        <position position="38"/>
    </location>
</feature>
<evidence type="ECO:0000313" key="7">
    <source>
        <dbReference type="Proteomes" id="UP000284841"/>
    </source>
</evidence>
<feature type="domain" description="PNPLA" evidence="5">
    <location>
        <begin position="5"/>
        <end position="171"/>
    </location>
</feature>
<gene>
    <name evidence="6" type="ORF">DW099_14240</name>
</gene>
<evidence type="ECO:0000256" key="4">
    <source>
        <dbReference type="PROSITE-ProRule" id="PRU01161"/>
    </source>
</evidence>
<dbReference type="Gene3D" id="3.40.1090.10">
    <property type="entry name" value="Cytosolic phospholipase A2 catalytic domain"/>
    <property type="match status" value="2"/>
</dbReference>
<accession>A0A415DYS8</accession>
<dbReference type="InterPro" id="IPR016035">
    <property type="entry name" value="Acyl_Trfase/lysoPLipase"/>
</dbReference>
<dbReference type="STRING" id="1776384.GCA_900086585_01754"/>
<dbReference type="SUPFAM" id="SSF52151">
    <property type="entry name" value="FabD/lysophospholipase-like"/>
    <property type="match status" value="1"/>
</dbReference>
<feature type="short sequence motif" description="DGA/G" evidence="4">
    <location>
        <begin position="158"/>
        <end position="160"/>
    </location>
</feature>
<keyword evidence="7" id="KW-1185">Reference proteome</keyword>
<dbReference type="RefSeq" id="WP_067536717.1">
    <property type="nucleotide sequence ID" value="NZ_AP025567.1"/>
</dbReference>
<dbReference type="CDD" id="cd07208">
    <property type="entry name" value="Pat_hypo_Ecoli_yjju_like"/>
    <property type="match status" value="1"/>
</dbReference>
<evidence type="ECO:0000256" key="2">
    <source>
        <dbReference type="ARBA" id="ARBA00022963"/>
    </source>
</evidence>
<dbReference type="PROSITE" id="PS51635">
    <property type="entry name" value="PNPLA"/>
    <property type="match status" value="1"/>
</dbReference>
<protein>
    <submittedName>
        <fullName evidence="6">Patatin family protein</fullName>
    </submittedName>
</protein>
<dbReference type="GeneID" id="83004128"/>
<keyword evidence="2 4" id="KW-0442">Lipid degradation</keyword>
<dbReference type="InterPro" id="IPR050301">
    <property type="entry name" value="NTE"/>
</dbReference>
<dbReference type="InterPro" id="IPR037483">
    <property type="entry name" value="YjjU-like"/>
</dbReference>
<evidence type="ECO:0000259" key="5">
    <source>
        <dbReference type="PROSITE" id="PS51635"/>
    </source>
</evidence>
<keyword evidence="3 4" id="KW-0443">Lipid metabolism</keyword>
<evidence type="ECO:0000256" key="3">
    <source>
        <dbReference type="ARBA" id="ARBA00023098"/>
    </source>
</evidence>
<dbReference type="Pfam" id="PF01734">
    <property type="entry name" value="Patatin"/>
    <property type="match status" value="1"/>
</dbReference>
<comment type="caution">
    <text evidence="6">The sequence shown here is derived from an EMBL/GenBank/DDBJ whole genome shotgun (WGS) entry which is preliminary data.</text>
</comment>
<dbReference type="GO" id="GO:0016787">
    <property type="term" value="F:hydrolase activity"/>
    <property type="evidence" value="ECO:0007669"/>
    <property type="project" value="UniProtKB-UniRule"/>
</dbReference>
<evidence type="ECO:0000313" key="6">
    <source>
        <dbReference type="EMBL" id="RHJ85996.1"/>
    </source>
</evidence>
<evidence type="ECO:0000256" key="1">
    <source>
        <dbReference type="ARBA" id="ARBA00022801"/>
    </source>
</evidence>
<dbReference type="InterPro" id="IPR002641">
    <property type="entry name" value="PNPLA_dom"/>
</dbReference>